<accession>A0A1H0QVY5</accession>
<reference evidence="3" key="1">
    <citation type="submission" date="2016-10" db="EMBL/GenBank/DDBJ databases">
        <authorList>
            <person name="Varghese N."/>
            <person name="Submissions S."/>
        </authorList>
    </citation>
    <scope>NUCLEOTIDE SEQUENCE [LARGE SCALE GENOMIC DNA]</scope>
    <source>
        <strain evidence="3">IBRC-M 10655</strain>
    </source>
</reference>
<dbReference type="EMBL" id="FNJB01000007">
    <property type="protein sequence ID" value="SDP20868.1"/>
    <property type="molecule type" value="Genomic_DNA"/>
</dbReference>
<gene>
    <name evidence="2" type="ORF">SAMN05192558_107150</name>
</gene>
<evidence type="ECO:0000313" key="2">
    <source>
        <dbReference type="EMBL" id="SDP20868.1"/>
    </source>
</evidence>
<keyword evidence="3" id="KW-1185">Reference proteome</keyword>
<dbReference type="PROSITE" id="PS51819">
    <property type="entry name" value="VOC"/>
    <property type="match status" value="1"/>
</dbReference>
<sequence>MAQAPLLDGIHHLKLPVTDIQRSLAWYESRLGYATMTEFVEDGVLMGIAMGHPNGGPGMAIRLDPARAAAAAGFDYFAIGVPGKDAIDALADHLTSMGETHDGVHRTPVGWVLLGAHDPDGHEIRFYTVPLELPNGA</sequence>
<dbReference type="OrthoDB" id="317332at2"/>
<feature type="domain" description="VOC" evidence="1">
    <location>
        <begin position="9"/>
        <end position="129"/>
    </location>
</feature>
<dbReference type="CDD" id="cd06587">
    <property type="entry name" value="VOC"/>
    <property type="match status" value="1"/>
</dbReference>
<protein>
    <submittedName>
        <fullName evidence="2">Catechol 2,3-dioxygenase</fullName>
    </submittedName>
</protein>
<dbReference type="InterPro" id="IPR037523">
    <property type="entry name" value="VOC_core"/>
</dbReference>
<dbReference type="AlphaFoldDB" id="A0A1H0QVY5"/>
<dbReference type="Pfam" id="PF00903">
    <property type="entry name" value="Glyoxalase"/>
    <property type="match status" value="1"/>
</dbReference>
<evidence type="ECO:0000313" key="3">
    <source>
        <dbReference type="Proteomes" id="UP000199651"/>
    </source>
</evidence>
<evidence type="ECO:0000259" key="1">
    <source>
        <dbReference type="PROSITE" id="PS51819"/>
    </source>
</evidence>
<dbReference type="Proteomes" id="UP000199651">
    <property type="component" value="Unassembled WGS sequence"/>
</dbReference>
<dbReference type="STRING" id="504798.SAMN05421871_104149"/>
<keyword evidence="2" id="KW-0560">Oxidoreductase</keyword>
<keyword evidence="2" id="KW-0223">Dioxygenase</keyword>
<dbReference type="InterPro" id="IPR004360">
    <property type="entry name" value="Glyas_Fos-R_dOase_dom"/>
</dbReference>
<dbReference type="RefSeq" id="WP_091377495.1">
    <property type="nucleotide sequence ID" value="NZ_FNDV01000004.1"/>
</dbReference>
<dbReference type="InterPro" id="IPR029068">
    <property type="entry name" value="Glyas_Bleomycin-R_OHBP_Dase"/>
</dbReference>
<dbReference type="Gene3D" id="3.10.180.10">
    <property type="entry name" value="2,3-Dihydroxybiphenyl 1,2-Dioxygenase, domain 1"/>
    <property type="match status" value="1"/>
</dbReference>
<organism evidence="2 3">
    <name type="scientific">Actinokineospora alba</name>
    <dbReference type="NCBI Taxonomy" id="504798"/>
    <lineage>
        <taxon>Bacteria</taxon>
        <taxon>Bacillati</taxon>
        <taxon>Actinomycetota</taxon>
        <taxon>Actinomycetes</taxon>
        <taxon>Pseudonocardiales</taxon>
        <taxon>Pseudonocardiaceae</taxon>
        <taxon>Actinokineospora</taxon>
    </lineage>
</organism>
<dbReference type="SUPFAM" id="SSF54593">
    <property type="entry name" value="Glyoxalase/Bleomycin resistance protein/Dihydroxybiphenyl dioxygenase"/>
    <property type="match status" value="1"/>
</dbReference>
<dbReference type="GO" id="GO:0051213">
    <property type="term" value="F:dioxygenase activity"/>
    <property type="evidence" value="ECO:0007669"/>
    <property type="project" value="UniProtKB-KW"/>
</dbReference>
<name>A0A1H0QVY5_9PSEU</name>
<proteinExistence type="predicted"/>